<dbReference type="EMBL" id="BAABEP010000014">
    <property type="protein sequence ID" value="GAA3727601.1"/>
    <property type="molecule type" value="Genomic_DNA"/>
</dbReference>
<proteinExistence type="predicted"/>
<evidence type="ECO:0000313" key="3">
    <source>
        <dbReference type="Proteomes" id="UP001499884"/>
    </source>
</evidence>
<dbReference type="CDD" id="cd00093">
    <property type="entry name" value="HTH_XRE"/>
    <property type="match status" value="1"/>
</dbReference>
<dbReference type="InterPro" id="IPR001387">
    <property type="entry name" value="Cro/C1-type_HTH"/>
</dbReference>
<protein>
    <recommendedName>
        <fullName evidence="1">HTH cro/C1-type domain-containing protein</fullName>
    </recommendedName>
</protein>
<evidence type="ECO:0000313" key="2">
    <source>
        <dbReference type="EMBL" id="GAA3727601.1"/>
    </source>
</evidence>
<name>A0ABP7EY56_9ACTN</name>
<keyword evidence="3" id="KW-1185">Reference proteome</keyword>
<feature type="domain" description="HTH cro/C1-type" evidence="1">
    <location>
        <begin position="13"/>
        <end position="80"/>
    </location>
</feature>
<dbReference type="Proteomes" id="UP001499884">
    <property type="component" value="Unassembled WGS sequence"/>
</dbReference>
<sequence length="137" mass="15213">MGTAEPRHDLAELVRSRRAELGLSLRKLAEQCVDPDRPDGGHLWKHAVINRLEKGLPIIPPRLPELRALAAGLRLPLGAVQDAAGAQFFGIDSVWSEGREARALVHDFNSLSPDDQQRVRELVRAWGARPPKRHDGE</sequence>
<organism evidence="2 3">
    <name type="scientific">Streptomyces tremellae</name>
    <dbReference type="NCBI Taxonomy" id="1124239"/>
    <lineage>
        <taxon>Bacteria</taxon>
        <taxon>Bacillati</taxon>
        <taxon>Actinomycetota</taxon>
        <taxon>Actinomycetes</taxon>
        <taxon>Kitasatosporales</taxon>
        <taxon>Streptomycetaceae</taxon>
        <taxon>Streptomyces</taxon>
    </lineage>
</organism>
<gene>
    <name evidence="2" type="ORF">GCM10023082_26980</name>
</gene>
<dbReference type="RefSeq" id="WP_345645837.1">
    <property type="nucleotide sequence ID" value="NZ_BAABEP010000014.1"/>
</dbReference>
<accession>A0ABP7EY56</accession>
<dbReference type="InterPro" id="IPR010982">
    <property type="entry name" value="Lambda_DNA-bd_dom_sf"/>
</dbReference>
<comment type="caution">
    <text evidence="2">The sequence shown here is derived from an EMBL/GenBank/DDBJ whole genome shotgun (WGS) entry which is preliminary data.</text>
</comment>
<reference evidence="3" key="1">
    <citation type="journal article" date="2019" name="Int. J. Syst. Evol. Microbiol.">
        <title>The Global Catalogue of Microorganisms (GCM) 10K type strain sequencing project: providing services to taxonomists for standard genome sequencing and annotation.</title>
        <authorList>
            <consortium name="The Broad Institute Genomics Platform"/>
            <consortium name="The Broad Institute Genome Sequencing Center for Infectious Disease"/>
            <person name="Wu L."/>
            <person name="Ma J."/>
        </authorList>
    </citation>
    <scope>NUCLEOTIDE SEQUENCE [LARGE SCALE GENOMIC DNA]</scope>
    <source>
        <strain evidence="3">JCM 30846</strain>
    </source>
</reference>
<dbReference type="Gene3D" id="1.10.260.40">
    <property type="entry name" value="lambda repressor-like DNA-binding domains"/>
    <property type="match status" value="1"/>
</dbReference>
<dbReference type="SMART" id="SM00530">
    <property type="entry name" value="HTH_XRE"/>
    <property type="match status" value="1"/>
</dbReference>
<evidence type="ECO:0000259" key="1">
    <source>
        <dbReference type="SMART" id="SM00530"/>
    </source>
</evidence>